<dbReference type="InterPro" id="IPR030678">
    <property type="entry name" value="Peptide/Ni-bd"/>
</dbReference>
<reference evidence="6" key="1">
    <citation type="journal article" date="2019" name="Int. J. Syst. Evol. Microbiol.">
        <title>The Global Catalogue of Microorganisms (GCM) 10K type strain sequencing project: providing services to taxonomists for standard genome sequencing and annotation.</title>
        <authorList>
            <consortium name="The Broad Institute Genomics Platform"/>
            <consortium name="The Broad Institute Genome Sequencing Center for Infectious Disease"/>
            <person name="Wu L."/>
            <person name="Ma J."/>
        </authorList>
    </citation>
    <scope>NUCLEOTIDE SEQUENCE [LARGE SCALE GENOMIC DNA]</scope>
    <source>
        <strain evidence="6">KACC 11299</strain>
    </source>
</reference>
<dbReference type="Pfam" id="PF00496">
    <property type="entry name" value="SBP_bac_5"/>
    <property type="match status" value="1"/>
</dbReference>
<evidence type="ECO:0000256" key="1">
    <source>
        <dbReference type="ARBA" id="ARBA00005695"/>
    </source>
</evidence>
<dbReference type="InterPro" id="IPR000914">
    <property type="entry name" value="SBP_5_dom"/>
</dbReference>
<dbReference type="Proteomes" id="UP001596071">
    <property type="component" value="Unassembled WGS sequence"/>
</dbReference>
<protein>
    <submittedName>
        <fullName evidence="5">ABC transporter substrate-binding protein</fullName>
    </submittedName>
</protein>
<dbReference type="EMBL" id="JBHSNP010000028">
    <property type="protein sequence ID" value="MFC5604716.1"/>
    <property type="molecule type" value="Genomic_DNA"/>
</dbReference>
<comment type="similarity">
    <text evidence="1">Belongs to the bacterial solute-binding protein 5 family.</text>
</comment>
<dbReference type="SUPFAM" id="SSF53850">
    <property type="entry name" value="Periplasmic binding protein-like II"/>
    <property type="match status" value="1"/>
</dbReference>
<evidence type="ECO:0000259" key="4">
    <source>
        <dbReference type="Pfam" id="PF00496"/>
    </source>
</evidence>
<dbReference type="InterPro" id="IPR039424">
    <property type="entry name" value="SBP_5"/>
</dbReference>
<keyword evidence="3" id="KW-0732">Signal</keyword>
<comment type="caution">
    <text evidence="5">The sequence shown here is derived from an EMBL/GenBank/DDBJ whole genome shotgun (WGS) entry which is preliminary data.</text>
</comment>
<dbReference type="PANTHER" id="PTHR30290:SF9">
    <property type="entry name" value="OLIGOPEPTIDE-BINDING PROTEIN APPA"/>
    <property type="match status" value="1"/>
</dbReference>
<evidence type="ECO:0000256" key="3">
    <source>
        <dbReference type="ARBA" id="ARBA00022729"/>
    </source>
</evidence>
<evidence type="ECO:0000256" key="2">
    <source>
        <dbReference type="ARBA" id="ARBA00022448"/>
    </source>
</evidence>
<dbReference type="PANTHER" id="PTHR30290">
    <property type="entry name" value="PERIPLASMIC BINDING COMPONENT OF ABC TRANSPORTER"/>
    <property type="match status" value="1"/>
</dbReference>
<dbReference type="RefSeq" id="WP_381446766.1">
    <property type="nucleotide sequence ID" value="NZ_JBHSNP010000028.1"/>
</dbReference>
<evidence type="ECO:0000313" key="5">
    <source>
        <dbReference type="EMBL" id="MFC5604716.1"/>
    </source>
</evidence>
<dbReference type="Gene3D" id="3.40.190.10">
    <property type="entry name" value="Periplasmic binding protein-like II"/>
    <property type="match status" value="1"/>
</dbReference>
<proteinExistence type="inferred from homology"/>
<name>A0ABW0U076_9BACL</name>
<keyword evidence="6" id="KW-1185">Reference proteome</keyword>
<accession>A0ABW0U076</accession>
<dbReference type="PROSITE" id="PS51257">
    <property type="entry name" value="PROKAR_LIPOPROTEIN"/>
    <property type="match status" value="1"/>
</dbReference>
<keyword evidence="2" id="KW-0813">Transport</keyword>
<dbReference type="Gene3D" id="3.90.76.10">
    <property type="entry name" value="Dipeptide-binding Protein, Domain 1"/>
    <property type="match status" value="1"/>
</dbReference>
<feature type="domain" description="Solute-binding protein family 5" evidence="4">
    <location>
        <begin position="73"/>
        <end position="432"/>
    </location>
</feature>
<dbReference type="PIRSF" id="PIRSF002741">
    <property type="entry name" value="MppA"/>
    <property type="match status" value="1"/>
</dbReference>
<sequence length="518" mass="58916">MKKTFTLLFLTMIVFALILSGCGGKKAKKGNREIIVAAISEPDSVDVHRTSSMGDANSALYDPLMKYDDDGNIVGNLVKEYTVSPDGKEVTFELKEGVEFHSRKPVNAEAVKKSFERLMESSPFKTNAGDIESIEVVSEYVFKIRWVEPFAPFFTNATSDYLSPIDVSVLDSNGEGFEKNPSATGALKLKEIKRGDSLVYEPSDKYDWGKDGPGFDKVTFRFIPDEETRILEFKKGNVDVLESVPYQYIEELEKQDGVTIVRVPNYVLSYLGWNNKKPLFQDVRVRQAIAMAIDRDAIISNTFRGEAKPVFGPLPPATFGYNEKIEEMARSKYAKDLDKAKQLLSEAGWKDKNKDGIVMKDGKPFKVDLWVDDDPANQRAAQIIQNQLKEIGINLSISVKESATIIDQTPKGAHEMLLWSFGWLDADVLNFLLFGEEKSKRLHYEVKEIYDLLEKGAVEMDQEKRLKLYEDAQKLLVEQSPWVPLYVKENITAIRNFEEFEIHPKRNLIMWENVKVKK</sequence>
<dbReference type="Gene3D" id="3.10.105.10">
    <property type="entry name" value="Dipeptide-binding Protein, Domain 3"/>
    <property type="match status" value="1"/>
</dbReference>
<evidence type="ECO:0000313" key="6">
    <source>
        <dbReference type="Proteomes" id="UP001596071"/>
    </source>
</evidence>
<organism evidence="5 6">
    <name type="scientific">Sporosarcina koreensis</name>
    <dbReference type="NCBI Taxonomy" id="334735"/>
    <lineage>
        <taxon>Bacteria</taxon>
        <taxon>Bacillati</taxon>
        <taxon>Bacillota</taxon>
        <taxon>Bacilli</taxon>
        <taxon>Bacillales</taxon>
        <taxon>Caryophanaceae</taxon>
        <taxon>Sporosarcina</taxon>
    </lineage>
</organism>
<gene>
    <name evidence="5" type="ORF">ACFPTP_15885</name>
</gene>